<keyword evidence="2" id="KW-1185">Reference proteome</keyword>
<name>A0A1B7IGD5_9ENTR</name>
<dbReference type="EMBL" id="LXER01000035">
    <property type="protein sequence ID" value="OAT28428.1"/>
    <property type="molecule type" value="Genomic_DNA"/>
</dbReference>
<comment type="caution">
    <text evidence="1">The sequence shown here is derived from an EMBL/GenBank/DDBJ whole genome shotgun (WGS) entry which is preliminary data.</text>
</comment>
<proteinExistence type="predicted"/>
<accession>A0A1B7IGD5</accession>
<dbReference type="PATRIC" id="fig|1354251.4.peg.3996"/>
<dbReference type="Proteomes" id="UP000078410">
    <property type="component" value="Unassembled WGS sequence"/>
</dbReference>
<evidence type="ECO:0000313" key="1">
    <source>
        <dbReference type="EMBL" id="OAT28428.1"/>
    </source>
</evidence>
<organism evidence="1 2">
    <name type="scientific">Buttiauxella brennerae ATCC 51605</name>
    <dbReference type="NCBI Taxonomy" id="1354251"/>
    <lineage>
        <taxon>Bacteria</taxon>
        <taxon>Pseudomonadati</taxon>
        <taxon>Pseudomonadota</taxon>
        <taxon>Gammaproteobacteria</taxon>
        <taxon>Enterobacterales</taxon>
        <taxon>Enterobacteriaceae</taxon>
        <taxon>Buttiauxella</taxon>
    </lineage>
</organism>
<reference evidence="1 2" key="1">
    <citation type="submission" date="2016-04" db="EMBL/GenBank/DDBJ databases">
        <title>ATOL: Assembling a taxonomically balanced genome-scale reconstruction of the evolutionary history of the Enterobacteriaceae.</title>
        <authorList>
            <person name="Plunkett G.III."/>
            <person name="Neeno-Eckwall E.C."/>
            <person name="Glasner J.D."/>
            <person name="Perna N.T."/>
        </authorList>
    </citation>
    <scope>NUCLEOTIDE SEQUENCE [LARGE SCALE GENOMIC DNA]</scope>
    <source>
        <strain evidence="1 2">ATCC 51605</strain>
    </source>
</reference>
<dbReference type="AlphaFoldDB" id="A0A1B7IGD5"/>
<evidence type="ECO:0000313" key="2">
    <source>
        <dbReference type="Proteomes" id="UP000078410"/>
    </source>
</evidence>
<gene>
    <name evidence="1" type="ORF">M975_3883</name>
</gene>
<sequence>MRCAKYSQSAPGNVDSADCYEKNYRNDVKPITIQPLSLIFCGYLPRSL</sequence>
<protein>
    <submittedName>
        <fullName evidence="1">Uncharacterized protein</fullName>
    </submittedName>
</protein>